<sequence length="293" mass="32508">MTKQRLAVTGANGYIASLVRLYNGQEYDIVPVTRHDVDFSDPGAVRAFFEGLDFDIVFHTAAVATTALCENEPELTHRINVESPIELATVCGERGKRLVFITTEQTFNAKTEGAPFAESAEPESHSHYGRQKTEVDAWLATSDVDYVTLRLSWMFGLPMPGVKPSPNVALQVLDAIRTHEPASFKVHDRRGLTYAQLLAEKFPRLARLPRGQYNVSSETGLTPYGAARYLAAALGADDELVAQVILPDLESYADAPRDYRLDTEKLAEQGISFGTFEENVARMMRDFGYPERG</sequence>
<evidence type="ECO:0000313" key="5">
    <source>
        <dbReference type="Proteomes" id="UP001431693"/>
    </source>
</evidence>
<dbReference type="RefSeq" id="WP_283712864.1">
    <property type="nucleotide sequence ID" value="NZ_JASJEW010000002.1"/>
</dbReference>
<keyword evidence="5" id="KW-1185">Reference proteome</keyword>
<proteinExistence type="inferred from homology"/>
<evidence type="ECO:0000259" key="3">
    <source>
        <dbReference type="Pfam" id="PF04321"/>
    </source>
</evidence>
<keyword evidence="2" id="KW-0560">Oxidoreductase</keyword>
<comment type="caution">
    <text evidence="4">The sequence shown here is derived from an EMBL/GenBank/DDBJ whole genome shotgun (WGS) entry which is preliminary data.</text>
</comment>
<evidence type="ECO:0000256" key="1">
    <source>
        <dbReference type="ARBA" id="ARBA00010944"/>
    </source>
</evidence>
<dbReference type="InterPro" id="IPR036291">
    <property type="entry name" value="NAD(P)-bd_dom_sf"/>
</dbReference>
<gene>
    <name evidence="4" type="ORF">QJ043_06585</name>
</gene>
<dbReference type="Proteomes" id="UP001431693">
    <property type="component" value="Unassembled WGS sequence"/>
</dbReference>
<dbReference type="PANTHER" id="PTHR10491">
    <property type="entry name" value="DTDP-4-DEHYDRORHAMNOSE REDUCTASE"/>
    <property type="match status" value="1"/>
</dbReference>
<dbReference type="InterPro" id="IPR005913">
    <property type="entry name" value="dTDP_dehydrorham_reduct"/>
</dbReference>
<protein>
    <recommendedName>
        <fullName evidence="2">dTDP-4-dehydrorhamnose reductase</fullName>
        <ecNumber evidence="2">1.1.1.133</ecNumber>
    </recommendedName>
</protein>
<dbReference type="InterPro" id="IPR029903">
    <property type="entry name" value="RmlD-like-bd"/>
</dbReference>
<dbReference type="Pfam" id="PF04321">
    <property type="entry name" value="RmlD_sub_bind"/>
    <property type="match status" value="1"/>
</dbReference>
<comment type="pathway">
    <text evidence="2">Carbohydrate biosynthesis; dTDP-L-rhamnose biosynthesis.</text>
</comment>
<reference evidence="4" key="1">
    <citation type="submission" date="2023-05" db="EMBL/GenBank/DDBJ databases">
        <title>[olsenella] sp. nov., isolated from a pig farm feces dump.</title>
        <authorList>
            <person name="Chang Y.-H."/>
        </authorList>
    </citation>
    <scope>NUCLEOTIDE SEQUENCE</scope>
    <source>
        <strain evidence="4">YH-ols2217</strain>
    </source>
</reference>
<keyword evidence="2" id="KW-0521">NADP</keyword>
<accession>A0ABT6ZL15</accession>
<organism evidence="4 5">
    <name type="scientific">Kribbibacterium absianum</name>
    <dbReference type="NCBI Taxonomy" id="3044210"/>
    <lineage>
        <taxon>Bacteria</taxon>
        <taxon>Bacillati</taxon>
        <taxon>Actinomycetota</taxon>
        <taxon>Coriobacteriia</taxon>
        <taxon>Coriobacteriales</taxon>
        <taxon>Kribbibacteriaceae</taxon>
        <taxon>Kribbibacterium</taxon>
    </lineage>
</organism>
<dbReference type="PANTHER" id="PTHR10491:SF4">
    <property type="entry name" value="METHIONINE ADENOSYLTRANSFERASE 2 SUBUNIT BETA"/>
    <property type="match status" value="1"/>
</dbReference>
<comment type="function">
    <text evidence="2">Catalyzes the reduction of dTDP-6-deoxy-L-lyxo-4-hexulose to yield dTDP-L-rhamnose.</text>
</comment>
<name>A0ABT6ZL15_9ACTN</name>
<dbReference type="EC" id="1.1.1.133" evidence="2"/>
<evidence type="ECO:0000313" key="4">
    <source>
        <dbReference type="EMBL" id="MDJ1129743.1"/>
    </source>
</evidence>
<dbReference type="Gene3D" id="3.40.50.720">
    <property type="entry name" value="NAD(P)-binding Rossmann-like Domain"/>
    <property type="match status" value="1"/>
</dbReference>
<feature type="domain" description="RmlD-like substrate binding" evidence="3">
    <location>
        <begin position="5"/>
        <end position="286"/>
    </location>
</feature>
<comment type="similarity">
    <text evidence="1 2">Belongs to the dTDP-4-dehydrorhamnose reductase family.</text>
</comment>
<dbReference type="EMBL" id="JASJEX010000003">
    <property type="protein sequence ID" value="MDJ1129743.1"/>
    <property type="molecule type" value="Genomic_DNA"/>
</dbReference>
<evidence type="ECO:0000256" key="2">
    <source>
        <dbReference type="RuleBase" id="RU364082"/>
    </source>
</evidence>
<dbReference type="SUPFAM" id="SSF51735">
    <property type="entry name" value="NAD(P)-binding Rossmann-fold domains"/>
    <property type="match status" value="1"/>
</dbReference>